<sequence length="43" mass="4611">MFIDDEILAERHRRESPFPVVLIVVTTLVACLATVAGALSSVA</sequence>
<proteinExistence type="predicted"/>
<evidence type="ECO:0000256" key="1">
    <source>
        <dbReference type="SAM" id="Phobius"/>
    </source>
</evidence>
<evidence type="ECO:0000313" key="2">
    <source>
        <dbReference type="EMBL" id="MBB4063425.1"/>
    </source>
</evidence>
<keyword evidence="1" id="KW-0812">Transmembrane</keyword>
<reference evidence="2 3" key="1">
    <citation type="submission" date="2020-08" db="EMBL/GenBank/DDBJ databases">
        <title>Genomic Encyclopedia of Type Strains, Phase IV (KMG-IV): sequencing the most valuable type-strain genomes for metagenomic binning, comparative biology and taxonomic classification.</title>
        <authorList>
            <person name="Goeker M."/>
        </authorList>
    </citation>
    <scope>NUCLEOTIDE SEQUENCE [LARGE SCALE GENOMIC DNA]</scope>
    <source>
        <strain evidence="2 3">DSM 29853</strain>
    </source>
</reference>
<dbReference type="Proteomes" id="UP000528286">
    <property type="component" value="Unassembled WGS sequence"/>
</dbReference>
<organism evidence="2 3">
    <name type="scientific">Gellertiella hungarica</name>
    <dbReference type="NCBI Taxonomy" id="1572859"/>
    <lineage>
        <taxon>Bacteria</taxon>
        <taxon>Pseudomonadati</taxon>
        <taxon>Pseudomonadota</taxon>
        <taxon>Alphaproteobacteria</taxon>
        <taxon>Hyphomicrobiales</taxon>
        <taxon>Rhizobiaceae</taxon>
        <taxon>Gellertiella</taxon>
    </lineage>
</organism>
<feature type="transmembrane region" description="Helical" evidence="1">
    <location>
        <begin position="20"/>
        <end position="42"/>
    </location>
</feature>
<comment type="caution">
    <text evidence="2">The sequence shown here is derived from an EMBL/GenBank/DDBJ whole genome shotgun (WGS) entry which is preliminary data.</text>
</comment>
<dbReference type="AlphaFoldDB" id="A0A7W6NIJ0"/>
<keyword evidence="1" id="KW-1133">Transmembrane helix</keyword>
<dbReference type="RefSeq" id="WP_281375647.1">
    <property type="nucleotide sequence ID" value="NZ_JACIEZ010000001.1"/>
</dbReference>
<dbReference type="EMBL" id="JACIEZ010000001">
    <property type="protein sequence ID" value="MBB4063425.1"/>
    <property type="molecule type" value="Genomic_DNA"/>
</dbReference>
<protein>
    <submittedName>
        <fullName evidence="2">Uncharacterized protein</fullName>
    </submittedName>
</protein>
<evidence type="ECO:0000313" key="3">
    <source>
        <dbReference type="Proteomes" id="UP000528286"/>
    </source>
</evidence>
<keyword evidence="3" id="KW-1185">Reference proteome</keyword>
<name>A0A7W6NIJ0_9HYPH</name>
<accession>A0A7W6NIJ0</accession>
<keyword evidence="1" id="KW-0472">Membrane</keyword>
<gene>
    <name evidence="2" type="ORF">GGR23_000586</name>
</gene>